<evidence type="ECO:0000259" key="2">
    <source>
        <dbReference type="Pfam" id="PF02518"/>
    </source>
</evidence>
<dbReference type="EMBL" id="CP062796">
    <property type="protein sequence ID" value="QUL98711.1"/>
    <property type="molecule type" value="Genomic_DNA"/>
</dbReference>
<evidence type="ECO:0000256" key="1">
    <source>
        <dbReference type="SAM" id="Coils"/>
    </source>
</evidence>
<dbReference type="InterPro" id="IPR050640">
    <property type="entry name" value="Bact_2-comp_sensor_kinase"/>
</dbReference>
<dbReference type="Pfam" id="PF06580">
    <property type="entry name" value="His_kinase"/>
    <property type="match status" value="1"/>
</dbReference>
<gene>
    <name evidence="6" type="ORF">IMF26_01065</name>
</gene>
<dbReference type="Pfam" id="PF02518">
    <property type="entry name" value="HATPase_c"/>
    <property type="match status" value="1"/>
</dbReference>
<dbReference type="InterPro" id="IPR014710">
    <property type="entry name" value="RmlC-like_jellyroll"/>
</dbReference>
<dbReference type="InterPro" id="IPR036890">
    <property type="entry name" value="HATPase_C_sf"/>
</dbReference>
<dbReference type="PANTHER" id="PTHR34220">
    <property type="entry name" value="SENSOR HISTIDINE KINASE YPDA"/>
    <property type="match status" value="1"/>
</dbReference>
<name>A0AAT9LC77_9FIRM</name>
<reference evidence="6" key="1">
    <citation type="submission" date="2020-10" db="EMBL/GenBank/DDBJ databases">
        <authorList>
            <person name="Kadnikov V."/>
            <person name="Beletsky A.V."/>
            <person name="Mardanov A.V."/>
            <person name="Karnachuk O.V."/>
            <person name="Ravin N.V."/>
        </authorList>
    </citation>
    <scope>NUCLEOTIDE SEQUENCE</scope>
    <source>
        <strain evidence="6">Bu02</strain>
    </source>
</reference>
<feature type="domain" description="Histidine kinase/HSP90-like ATPase" evidence="2">
    <location>
        <begin position="425"/>
        <end position="530"/>
    </location>
</feature>
<keyword evidence="6" id="KW-0808">Transferase</keyword>
<sequence>MGVNPTVRVGLDSGRIMGQEFEWGQIEWLQLCDTEGPSSIGLGSCTLYPNGHDEPHHHYNEEQVLYGLSGSCIQVVNGKALTLGPGLWVHVPPGSTHEMYNPFATPCRFLLFTSPVLRVDLFDERFSGRTSSWNKNRTLLDRSNLDEIQEKFTTVTGLSVTFTDASGEVLVQGNLPEFCQFCSLCSGRCEFISRVEADISGVSWLQCRYGLVAVKAPVVVSGFTIFCVLCGYVSLGPADASVLAAIDDLAAASRVPQEKLLSLLSSVRRVSKNRLITAAELLRVTADTLARTVLMAEREMELQEFRASLLKEQRQRAETEAELERAKLQLIEAQVNPHFLFNTLNTIAQTAVLEGSIETSRLVYALSDLLRFSLRKVGKLVTLGEELENIRNYLYIQKQRFPDYFSYEIEVGQEEVLAVSVPALMLQPLVENAIIHGFPVSGRKGHIKIAAKTCRSRIVVSVVDNGAGMSAQRLAEVRSQIHGSGSAIPGPSHGLLAVVKRLRYYFGASSRVEIDSVEGCGTSVTLCWELNLPREDRQEGDSQ</sequence>
<dbReference type="GO" id="GO:0000155">
    <property type="term" value="F:phosphorelay sensor kinase activity"/>
    <property type="evidence" value="ECO:0007669"/>
    <property type="project" value="InterPro"/>
</dbReference>
<feature type="domain" description="PocR" evidence="5">
    <location>
        <begin position="139"/>
        <end position="291"/>
    </location>
</feature>
<feature type="domain" description="Signal transduction histidine kinase internal region" evidence="3">
    <location>
        <begin position="326"/>
        <end position="403"/>
    </location>
</feature>
<evidence type="ECO:0000259" key="5">
    <source>
        <dbReference type="Pfam" id="PF10114"/>
    </source>
</evidence>
<dbReference type="SUPFAM" id="SSF51182">
    <property type="entry name" value="RmlC-like cupins"/>
    <property type="match status" value="1"/>
</dbReference>
<dbReference type="Pfam" id="PF07883">
    <property type="entry name" value="Cupin_2"/>
    <property type="match status" value="1"/>
</dbReference>
<dbReference type="Gene3D" id="2.60.120.10">
    <property type="entry name" value="Jelly Rolls"/>
    <property type="match status" value="1"/>
</dbReference>
<evidence type="ECO:0000313" key="6">
    <source>
        <dbReference type="EMBL" id="QUL98711.1"/>
    </source>
</evidence>
<protein>
    <submittedName>
        <fullName evidence="6">Histidine kinase</fullName>
    </submittedName>
</protein>
<dbReference type="KEGG" id="fcz:IMF26_01065"/>
<reference evidence="6" key="2">
    <citation type="journal article" date="2023" name="Biology">
        <title>Prokaryotic Life Associated with Coal-Fire Gas Vents Revealed by Metagenomics.</title>
        <authorList>
            <person name="Kadnikov V.V."/>
            <person name="Mardanov A.V."/>
            <person name="Beletsky A.V."/>
            <person name="Karnachuk O.V."/>
            <person name="Ravin N.V."/>
        </authorList>
    </citation>
    <scope>NUCLEOTIDE SEQUENCE</scope>
    <source>
        <strain evidence="6">Bu02</strain>
    </source>
</reference>
<accession>A0AAT9LC77</accession>
<feature type="domain" description="Cupin type-2" evidence="4">
    <location>
        <begin position="45"/>
        <end position="111"/>
    </location>
</feature>
<proteinExistence type="predicted"/>
<dbReference type="SUPFAM" id="SSF55874">
    <property type="entry name" value="ATPase domain of HSP90 chaperone/DNA topoisomerase II/histidine kinase"/>
    <property type="match status" value="1"/>
</dbReference>
<dbReference type="PANTHER" id="PTHR34220:SF7">
    <property type="entry name" value="SENSOR HISTIDINE KINASE YPDA"/>
    <property type="match status" value="1"/>
</dbReference>
<dbReference type="InterPro" id="IPR011051">
    <property type="entry name" value="RmlC_Cupin_sf"/>
</dbReference>
<keyword evidence="6" id="KW-0418">Kinase</keyword>
<dbReference type="AlphaFoldDB" id="A0AAT9LC77"/>
<dbReference type="Gene3D" id="3.30.565.10">
    <property type="entry name" value="Histidine kinase-like ATPase, C-terminal domain"/>
    <property type="match status" value="1"/>
</dbReference>
<dbReference type="InterPro" id="IPR010559">
    <property type="entry name" value="Sig_transdc_His_kin_internal"/>
</dbReference>
<dbReference type="InterPro" id="IPR003594">
    <property type="entry name" value="HATPase_dom"/>
</dbReference>
<dbReference type="InterPro" id="IPR018771">
    <property type="entry name" value="PocR_dom"/>
</dbReference>
<organism evidence="6">
    <name type="scientific">Candidatus Fermentithermobacillus carboniphilus</name>
    <dbReference type="NCBI Taxonomy" id="3085328"/>
    <lineage>
        <taxon>Bacteria</taxon>
        <taxon>Bacillati</taxon>
        <taxon>Bacillota</taxon>
        <taxon>Candidatus Fermentithermobacillia</taxon>
        <taxon>Candidatus Fermentithermobacillales</taxon>
        <taxon>Candidatus Fermentithermobacillaceae</taxon>
        <taxon>Candidatus Fermentithermobacillus</taxon>
    </lineage>
</organism>
<evidence type="ECO:0000259" key="4">
    <source>
        <dbReference type="Pfam" id="PF07883"/>
    </source>
</evidence>
<evidence type="ECO:0000259" key="3">
    <source>
        <dbReference type="Pfam" id="PF06580"/>
    </source>
</evidence>
<dbReference type="Pfam" id="PF10114">
    <property type="entry name" value="PocR"/>
    <property type="match status" value="1"/>
</dbReference>
<feature type="coiled-coil region" evidence="1">
    <location>
        <begin position="300"/>
        <end position="336"/>
    </location>
</feature>
<dbReference type="InterPro" id="IPR013096">
    <property type="entry name" value="Cupin_2"/>
</dbReference>
<dbReference type="GO" id="GO:0016020">
    <property type="term" value="C:membrane"/>
    <property type="evidence" value="ECO:0007669"/>
    <property type="project" value="InterPro"/>
</dbReference>
<keyword evidence="1" id="KW-0175">Coiled coil</keyword>